<sequence length="122" mass="13425">MKNFFAIMMFVFAGVAMNAQANMKFDTDVVDYGTIIQNADGVRTFKVTNTGNEDLIIKDIKSTCGCTVPQKPKGPIAPGATAEIKVKYDTKRLGPIRKTITVYANTENSPYPLKIKGMINKE</sequence>
<organism evidence="2 3">
    <name type="scientific">Mesonia hippocampi</name>
    <dbReference type="NCBI Taxonomy" id="1628250"/>
    <lineage>
        <taxon>Bacteria</taxon>
        <taxon>Pseudomonadati</taxon>
        <taxon>Bacteroidota</taxon>
        <taxon>Flavobacteriia</taxon>
        <taxon>Flavobacteriales</taxon>
        <taxon>Flavobacteriaceae</taxon>
        <taxon>Mesonia</taxon>
    </lineage>
</organism>
<dbReference type="PANTHER" id="PTHR37833">
    <property type="entry name" value="LIPOPROTEIN-RELATED"/>
    <property type="match status" value="1"/>
</dbReference>
<name>A0A840ERQ5_9FLAO</name>
<dbReference type="Proteomes" id="UP000553034">
    <property type="component" value="Unassembled WGS sequence"/>
</dbReference>
<evidence type="ECO:0008006" key="4">
    <source>
        <dbReference type="Google" id="ProtNLM"/>
    </source>
</evidence>
<evidence type="ECO:0000313" key="3">
    <source>
        <dbReference type="Proteomes" id="UP000553034"/>
    </source>
</evidence>
<dbReference type="Pfam" id="PF07610">
    <property type="entry name" value="DUF1573"/>
    <property type="match status" value="1"/>
</dbReference>
<keyword evidence="1" id="KW-0732">Signal</keyword>
<dbReference type="PANTHER" id="PTHR37833:SF1">
    <property type="entry name" value="SIGNAL PEPTIDE PROTEIN"/>
    <property type="match status" value="1"/>
</dbReference>
<dbReference type="RefSeq" id="WP_183475674.1">
    <property type="nucleotide sequence ID" value="NZ_JACIFO010000001.1"/>
</dbReference>
<feature type="chain" id="PRO_5032399169" description="DUF1573 domain-containing protein" evidence="1">
    <location>
        <begin position="22"/>
        <end position="122"/>
    </location>
</feature>
<feature type="signal peptide" evidence="1">
    <location>
        <begin position="1"/>
        <end position="21"/>
    </location>
</feature>
<dbReference type="InterPro" id="IPR013783">
    <property type="entry name" value="Ig-like_fold"/>
</dbReference>
<reference evidence="2 3" key="1">
    <citation type="submission" date="2020-08" db="EMBL/GenBank/DDBJ databases">
        <title>Genomic Encyclopedia of Type Strains, Phase IV (KMG-IV): sequencing the most valuable type-strain genomes for metagenomic binning, comparative biology and taxonomic classification.</title>
        <authorList>
            <person name="Goeker M."/>
        </authorList>
    </citation>
    <scope>NUCLEOTIDE SEQUENCE [LARGE SCALE GENOMIC DNA]</scope>
    <source>
        <strain evidence="2 3">DSM 29568</strain>
    </source>
</reference>
<evidence type="ECO:0000256" key="1">
    <source>
        <dbReference type="SAM" id="SignalP"/>
    </source>
</evidence>
<comment type="caution">
    <text evidence="2">The sequence shown here is derived from an EMBL/GenBank/DDBJ whole genome shotgun (WGS) entry which is preliminary data.</text>
</comment>
<protein>
    <recommendedName>
        <fullName evidence="4">DUF1573 domain-containing protein</fullName>
    </recommendedName>
</protein>
<gene>
    <name evidence="2" type="ORF">GGR32_000308</name>
</gene>
<evidence type="ECO:0000313" key="2">
    <source>
        <dbReference type="EMBL" id="MBB4118036.1"/>
    </source>
</evidence>
<proteinExistence type="predicted"/>
<dbReference type="Gene3D" id="2.60.40.10">
    <property type="entry name" value="Immunoglobulins"/>
    <property type="match status" value="1"/>
</dbReference>
<accession>A0A840ERQ5</accession>
<dbReference type="InterPro" id="IPR011467">
    <property type="entry name" value="DUF1573"/>
</dbReference>
<dbReference type="EMBL" id="JACIFO010000001">
    <property type="protein sequence ID" value="MBB4118036.1"/>
    <property type="molecule type" value="Genomic_DNA"/>
</dbReference>
<keyword evidence="3" id="KW-1185">Reference proteome</keyword>
<dbReference type="AlphaFoldDB" id="A0A840ERQ5"/>